<name>A0A919JFU1_9ACTN</name>
<accession>A0A919JFU1</accession>
<protein>
    <recommendedName>
        <fullName evidence="3">DUF2283 domain-containing protein</fullName>
    </recommendedName>
</protein>
<proteinExistence type="predicted"/>
<evidence type="ECO:0000313" key="2">
    <source>
        <dbReference type="Proteomes" id="UP000598174"/>
    </source>
</evidence>
<reference evidence="1" key="1">
    <citation type="submission" date="2021-01" db="EMBL/GenBank/DDBJ databases">
        <title>Whole genome shotgun sequence of Actinoplanes ferrugineus NBRC 15555.</title>
        <authorList>
            <person name="Komaki H."/>
            <person name="Tamura T."/>
        </authorList>
    </citation>
    <scope>NUCLEOTIDE SEQUENCE</scope>
    <source>
        <strain evidence="1">NBRC 15555</strain>
    </source>
</reference>
<sequence>MELTYDEEANAAYLALEDIADEAAVENVVVERPAGDIVLDFDADGRLLGVEVIGAIELLRQTALDAAERL</sequence>
<comment type="caution">
    <text evidence="1">The sequence shown here is derived from an EMBL/GenBank/DDBJ whole genome shotgun (WGS) entry which is preliminary data.</text>
</comment>
<dbReference type="Proteomes" id="UP000598174">
    <property type="component" value="Unassembled WGS sequence"/>
</dbReference>
<dbReference type="RefSeq" id="WP_344224642.1">
    <property type="nucleotide sequence ID" value="NZ_BAAABP010000059.1"/>
</dbReference>
<gene>
    <name evidence="1" type="ORF">Afe05nite_82710</name>
</gene>
<dbReference type="Pfam" id="PF10049">
    <property type="entry name" value="DUF2283"/>
    <property type="match status" value="1"/>
</dbReference>
<dbReference type="AlphaFoldDB" id="A0A919JFU1"/>
<organism evidence="1 2">
    <name type="scientific">Paractinoplanes ferrugineus</name>
    <dbReference type="NCBI Taxonomy" id="113564"/>
    <lineage>
        <taxon>Bacteria</taxon>
        <taxon>Bacillati</taxon>
        <taxon>Actinomycetota</taxon>
        <taxon>Actinomycetes</taxon>
        <taxon>Micromonosporales</taxon>
        <taxon>Micromonosporaceae</taxon>
        <taxon>Paractinoplanes</taxon>
    </lineage>
</organism>
<evidence type="ECO:0000313" key="1">
    <source>
        <dbReference type="EMBL" id="GIE16431.1"/>
    </source>
</evidence>
<dbReference type="EMBL" id="BOMM01000085">
    <property type="protein sequence ID" value="GIE16431.1"/>
    <property type="molecule type" value="Genomic_DNA"/>
</dbReference>
<keyword evidence="2" id="KW-1185">Reference proteome</keyword>
<evidence type="ECO:0008006" key="3">
    <source>
        <dbReference type="Google" id="ProtNLM"/>
    </source>
</evidence>
<dbReference type="InterPro" id="IPR019270">
    <property type="entry name" value="DUF2283"/>
</dbReference>